<dbReference type="GO" id="GO:0000160">
    <property type="term" value="P:phosphorelay signal transduction system"/>
    <property type="evidence" value="ECO:0007669"/>
    <property type="project" value="InterPro"/>
</dbReference>
<dbReference type="PRINTS" id="PR00038">
    <property type="entry name" value="HTHLUXR"/>
</dbReference>
<evidence type="ECO:0000259" key="7">
    <source>
        <dbReference type="PROSITE" id="PS50110"/>
    </source>
</evidence>
<name>A0A163SQ52_9CELL</name>
<keyword evidence="2" id="KW-0805">Transcription regulation</keyword>
<dbReference type="Pfam" id="PF00072">
    <property type="entry name" value="Response_reg"/>
    <property type="match status" value="1"/>
</dbReference>
<dbReference type="PANTHER" id="PTHR43214">
    <property type="entry name" value="TWO-COMPONENT RESPONSE REGULATOR"/>
    <property type="match status" value="1"/>
</dbReference>
<evidence type="ECO:0000256" key="5">
    <source>
        <dbReference type="PROSITE-ProRule" id="PRU00169"/>
    </source>
</evidence>
<dbReference type="InterPro" id="IPR016032">
    <property type="entry name" value="Sig_transdc_resp-reg_C-effctor"/>
</dbReference>
<evidence type="ECO:0000313" key="9">
    <source>
        <dbReference type="Proteomes" id="UP000076447"/>
    </source>
</evidence>
<evidence type="ECO:0000256" key="4">
    <source>
        <dbReference type="ARBA" id="ARBA00023163"/>
    </source>
</evidence>
<dbReference type="PROSITE" id="PS50043">
    <property type="entry name" value="HTH_LUXR_2"/>
    <property type="match status" value="1"/>
</dbReference>
<dbReference type="SUPFAM" id="SSF46894">
    <property type="entry name" value="C-terminal effector domain of the bipartite response regulators"/>
    <property type="match status" value="1"/>
</dbReference>
<dbReference type="PANTHER" id="PTHR43214:SF24">
    <property type="entry name" value="TRANSCRIPTIONAL REGULATORY PROTEIN NARL-RELATED"/>
    <property type="match status" value="1"/>
</dbReference>
<evidence type="ECO:0000256" key="2">
    <source>
        <dbReference type="ARBA" id="ARBA00023015"/>
    </source>
</evidence>
<reference evidence="8 9" key="1">
    <citation type="submission" date="2016-01" db="EMBL/GenBank/DDBJ databases">
        <title>Genome sequence of Oerskovia enterophila VJag, an agar and cellulose degrading bacterium.</title>
        <authorList>
            <person name="Poehlein A."/>
            <person name="Jag V."/>
            <person name="Bengelsdorf F."/>
            <person name="Duerre P."/>
            <person name="Daniel R."/>
        </authorList>
    </citation>
    <scope>NUCLEOTIDE SEQUENCE [LARGE SCALE GENOMIC DNA]</scope>
    <source>
        <strain evidence="8 9">VJag</strain>
    </source>
</reference>
<dbReference type="STRING" id="43678.OJAG_06380"/>
<dbReference type="Gene3D" id="3.40.50.2300">
    <property type="match status" value="1"/>
</dbReference>
<dbReference type="SMART" id="SM00421">
    <property type="entry name" value="HTH_LUXR"/>
    <property type="match status" value="1"/>
</dbReference>
<dbReference type="Pfam" id="PF00196">
    <property type="entry name" value="GerE"/>
    <property type="match status" value="1"/>
</dbReference>
<dbReference type="EMBL" id="LRIE01000045">
    <property type="protein sequence ID" value="KZM36653.1"/>
    <property type="molecule type" value="Genomic_DNA"/>
</dbReference>
<keyword evidence="3" id="KW-0238">DNA-binding</keyword>
<protein>
    <submittedName>
        <fullName evidence="8">Transcriptional regulatory protein LiaR</fullName>
    </submittedName>
</protein>
<dbReference type="PROSITE" id="PS50110">
    <property type="entry name" value="RESPONSE_REGULATORY"/>
    <property type="match status" value="1"/>
</dbReference>
<organism evidence="8 9">
    <name type="scientific">Oerskovia enterophila</name>
    <dbReference type="NCBI Taxonomy" id="43678"/>
    <lineage>
        <taxon>Bacteria</taxon>
        <taxon>Bacillati</taxon>
        <taxon>Actinomycetota</taxon>
        <taxon>Actinomycetes</taxon>
        <taxon>Micrococcales</taxon>
        <taxon>Cellulomonadaceae</taxon>
        <taxon>Oerskovia</taxon>
    </lineage>
</organism>
<dbReference type="PROSITE" id="PS00622">
    <property type="entry name" value="HTH_LUXR_1"/>
    <property type="match status" value="1"/>
</dbReference>
<evidence type="ECO:0000259" key="6">
    <source>
        <dbReference type="PROSITE" id="PS50043"/>
    </source>
</evidence>
<proteinExistence type="predicted"/>
<dbReference type="InterPro" id="IPR000792">
    <property type="entry name" value="Tscrpt_reg_LuxR_C"/>
</dbReference>
<dbReference type="InterPro" id="IPR011006">
    <property type="entry name" value="CheY-like_superfamily"/>
</dbReference>
<dbReference type="SUPFAM" id="SSF52172">
    <property type="entry name" value="CheY-like"/>
    <property type="match status" value="1"/>
</dbReference>
<keyword evidence="4" id="KW-0804">Transcription</keyword>
<feature type="domain" description="Response regulatory" evidence="7">
    <location>
        <begin position="12"/>
        <end position="130"/>
    </location>
</feature>
<gene>
    <name evidence="8" type="primary">liaR_3</name>
    <name evidence="8" type="ORF">OJAG_06380</name>
</gene>
<dbReference type="AlphaFoldDB" id="A0A163SQ52"/>
<dbReference type="PATRIC" id="fig|43678.3.peg.673"/>
<sequence length="217" mass="22896">MTTGPEGSATIRVVLTDDHPVVRAGLRAVVDAEGDMEVVDELATAEELVRRVGAGLEADVVLLDLRFGDGRMGGAQAAREVVRLGGPPVLILTTYDSDQEILAAIEAGATGYLLKDAPTDELTAAIRAAAAGQVALGPSVQRRLLGRMRAPGVSLSLRELEVLGLVSQGLSNDEVARELFLSRATVKSHLVHVYEKLGVDSRTAAVAEARRQGLLRD</sequence>
<dbReference type="RefSeq" id="WP_056648734.1">
    <property type="nucleotide sequence ID" value="NZ_LRIE01000045.1"/>
</dbReference>
<evidence type="ECO:0000256" key="1">
    <source>
        <dbReference type="ARBA" id="ARBA00022553"/>
    </source>
</evidence>
<keyword evidence="1 5" id="KW-0597">Phosphoprotein</keyword>
<evidence type="ECO:0000256" key="3">
    <source>
        <dbReference type="ARBA" id="ARBA00023125"/>
    </source>
</evidence>
<comment type="caution">
    <text evidence="8">The sequence shown here is derived from an EMBL/GenBank/DDBJ whole genome shotgun (WGS) entry which is preliminary data.</text>
</comment>
<dbReference type="InterPro" id="IPR039420">
    <property type="entry name" value="WalR-like"/>
</dbReference>
<feature type="domain" description="HTH luxR-type" evidence="6">
    <location>
        <begin position="148"/>
        <end position="213"/>
    </location>
</feature>
<dbReference type="InterPro" id="IPR058245">
    <property type="entry name" value="NreC/VraR/RcsB-like_REC"/>
</dbReference>
<dbReference type="CDD" id="cd06170">
    <property type="entry name" value="LuxR_C_like"/>
    <property type="match status" value="1"/>
</dbReference>
<dbReference type="SMART" id="SM00448">
    <property type="entry name" value="REC"/>
    <property type="match status" value="1"/>
</dbReference>
<dbReference type="Proteomes" id="UP000076447">
    <property type="component" value="Unassembled WGS sequence"/>
</dbReference>
<dbReference type="GO" id="GO:0006355">
    <property type="term" value="P:regulation of DNA-templated transcription"/>
    <property type="evidence" value="ECO:0007669"/>
    <property type="project" value="InterPro"/>
</dbReference>
<accession>A0A163SQ52</accession>
<evidence type="ECO:0000313" key="8">
    <source>
        <dbReference type="EMBL" id="KZM36653.1"/>
    </source>
</evidence>
<dbReference type="InterPro" id="IPR001789">
    <property type="entry name" value="Sig_transdc_resp-reg_receiver"/>
</dbReference>
<dbReference type="GO" id="GO:0003677">
    <property type="term" value="F:DNA binding"/>
    <property type="evidence" value="ECO:0007669"/>
    <property type="project" value="UniProtKB-KW"/>
</dbReference>
<feature type="modified residue" description="4-aspartylphosphate" evidence="5">
    <location>
        <position position="64"/>
    </location>
</feature>
<dbReference type="CDD" id="cd17535">
    <property type="entry name" value="REC_NarL-like"/>
    <property type="match status" value="1"/>
</dbReference>